<sequence length="88" mass="10424">MQLRSAQVYSGRLRCTKTQSTHTVTMQFDRCERTMQLRSEDTVYPLPSERLRCTMQLRAEDTVYPSERLRCTMQLRSEDSIPHSLPRQ</sequence>
<evidence type="ECO:0000313" key="2">
    <source>
        <dbReference type="Proteomes" id="UP001054945"/>
    </source>
</evidence>
<reference evidence="1 2" key="1">
    <citation type="submission" date="2021-06" db="EMBL/GenBank/DDBJ databases">
        <title>Caerostris extrusa draft genome.</title>
        <authorList>
            <person name="Kono N."/>
            <person name="Arakawa K."/>
        </authorList>
    </citation>
    <scope>NUCLEOTIDE SEQUENCE [LARGE SCALE GENOMIC DNA]</scope>
</reference>
<name>A0AAV4VBI1_CAEEX</name>
<keyword evidence="2" id="KW-1185">Reference proteome</keyword>
<evidence type="ECO:0000313" key="1">
    <source>
        <dbReference type="EMBL" id="GIY67615.1"/>
    </source>
</evidence>
<comment type="caution">
    <text evidence="1">The sequence shown here is derived from an EMBL/GenBank/DDBJ whole genome shotgun (WGS) entry which is preliminary data.</text>
</comment>
<proteinExistence type="predicted"/>
<dbReference type="EMBL" id="BPLR01014260">
    <property type="protein sequence ID" value="GIY67615.1"/>
    <property type="molecule type" value="Genomic_DNA"/>
</dbReference>
<dbReference type="Proteomes" id="UP001054945">
    <property type="component" value="Unassembled WGS sequence"/>
</dbReference>
<protein>
    <submittedName>
        <fullName evidence="1">Uncharacterized protein</fullName>
    </submittedName>
</protein>
<organism evidence="1 2">
    <name type="scientific">Caerostris extrusa</name>
    <name type="common">Bark spider</name>
    <name type="synonym">Caerostris bankana</name>
    <dbReference type="NCBI Taxonomy" id="172846"/>
    <lineage>
        <taxon>Eukaryota</taxon>
        <taxon>Metazoa</taxon>
        <taxon>Ecdysozoa</taxon>
        <taxon>Arthropoda</taxon>
        <taxon>Chelicerata</taxon>
        <taxon>Arachnida</taxon>
        <taxon>Araneae</taxon>
        <taxon>Araneomorphae</taxon>
        <taxon>Entelegynae</taxon>
        <taxon>Araneoidea</taxon>
        <taxon>Araneidae</taxon>
        <taxon>Caerostris</taxon>
    </lineage>
</organism>
<accession>A0AAV4VBI1</accession>
<gene>
    <name evidence="1" type="ORF">CEXT_327901</name>
</gene>
<dbReference type="AlphaFoldDB" id="A0AAV4VBI1"/>